<evidence type="ECO:0000313" key="1">
    <source>
        <dbReference type="EMBL" id="KAF4493722.1"/>
    </source>
</evidence>
<dbReference type="EMBL" id="LUFC02000858">
    <property type="protein sequence ID" value="KAF4493722.1"/>
    <property type="molecule type" value="Genomic_DNA"/>
</dbReference>
<dbReference type="Proteomes" id="UP000737391">
    <property type="component" value="Unassembled WGS sequence"/>
</dbReference>
<dbReference type="OrthoDB" id="5103302at2759"/>
<protein>
    <submittedName>
        <fullName evidence="1">Uncharacterized protein</fullName>
    </submittedName>
</protein>
<accession>A0A9P5B133</accession>
<name>A0A9P5B133_9HYPO</name>
<sequence length="142" mass="16310">MSDEVRWFEFYDIIFLGQDPAQRPLTPSSISIPSYRGTFLGPSNQRKKRKLERELKDLGVTDPGFRRTLATEAQDCQFQELQEFIKANDDPSIPVDCESNMSQLDPDDPWEFDFSQVSQQTASTRLSGRLLANVLNCYWIPA</sequence>
<dbReference type="AlphaFoldDB" id="A0A9P5B133"/>
<gene>
    <name evidence="1" type="ORF">FAGAP_10156</name>
</gene>
<reference evidence="1" key="1">
    <citation type="submission" date="2020-01" db="EMBL/GenBank/DDBJ databases">
        <title>Identification and distribution of gene clusters putatively required for synthesis of sphingolipid metabolism inhibitors in phylogenetically diverse species of the filamentous fungus Fusarium.</title>
        <authorList>
            <person name="Kim H.-S."/>
            <person name="Busman M."/>
            <person name="Brown D.W."/>
            <person name="Divon H."/>
            <person name="Uhlig S."/>
            <person name="Proctor R.H."/>
        </authorList>
    </citation>
    <scope>NUCLEOTIDE SEQUENCE</scope>
    <source>
        <strain evidence="1">NRRL 31653</strain>
    </source>
</reference>
<proteinExistence type="predicted"/>
<keyword evidence="2" id="KW-1185">Reference proteome</keyword>
<organism evidence="1 2">
    <name type="scientific">Fusarium agapanthi</name>
    <dbReference type="NCBI Taxonomy" id="1803897"/>
    <lineage>
        <taxon>Eukaryota</taxon>
        <taxon>Fungi</taxon>
        <taxon>Dikarya</taxon>
        <taxon>Ascomycota</taxon>
        <taxon>Pezizomycotina</taxon>
        <taxon>Sordariomycetes</taxon>
        <taxon>Hypocreomycetidae</taxon>
        <taxon>Hypocreales</taxon>
        <taxon>Nectriaceae</taxon>
        <taxon>Fusarium</taxon>
        <taxon>Fusarium fujikuroi species complex</taxon>
    </lineage>
</organism>
<evidence type="ECO:0000313" key="2">
    <source>
        <dbReference type="Proteomes" id="UP000737391"/>
    </source>
</evidence>
<comment type="caution">
    <text evidence="1">The sequence shown here is derived from an EMBL/GenBank/DDBJ whole genome shotgun (WGS) entry which is preliminary data.</text>
</comment>